<sequence>MSCSSSEDEKASDFDGNRSSLSNDEIDSDAISKKGIPSLISYRSFDSVGCGSDFDNEYTSDELQKDKDDTKPPDVVLTEKWVKLELKLRTKRE</sequence>
<dbReference type="Proteomes" id="UP000596742">
    <property type="component" value="Unassembled WGS sequence"/>
</dbReference>
<evidence type="ECO:0000313" key="2">
    <source>
        <dbReference type="EMBL" id="VDI45036.1"/>
    </source>
</evidence>
<feature type="region of interest" description="Disordered" evidence="1">
    <location>
        <begin position="1"/>
        <end position="28"/>
    </location>
</feature>
<accession>A0A8B6F5J6</accession>
<gene>
    <name evidence="2" type="ORF">MGAL_10B076213</name>
</gene>
<dbReference type="AlphaFoldDB" id="A0A8B6F5J6"/>
<protein>
    <submittedName>
        <fullName evidence="2">Uncharacterized protein</fullName>
    </submittedName>
</protein>
<proteinExistence type="predicted"/>
<dbReference type="EMBL" id="UYJE01006324">
    <property type="protein sequence ID" value="VDI45036.1"/>
    <property type="molecule type" value="Genomic_DNA"/>
</dbReference>
<organism evidence="2 3">
    <name type="scientific">Mytilus galloprovincialis</name>
    <name type="common">Mediterranean mussel</name>
    <dbReference type="NCBI Taxonomy" id="29158"/>
    <lineage>
        <taxon>Eukaryota</taxon>
        <taxon>Metazoa</taxon>
        <taxon>Spiralia</taxon>
        <taxon>Lophotrochozoa</taxon>
        <taxon>Mollusca</taxon>
        <taxon>Bivalvia</taxon>
        <taxon>Autobranchia</taxon>
        <taxon>Pteriomorphia</taxon>
        <taxon>Mytilida</taxon>
        <taxon>Mytiloidea</taxon>
        <taxon>Mytilidae</taxon>
        <taxon>Mytilinae</taxon>
        <taxon>Mytilus</taxon>
    </lineage>
</organism>
<keyword evidence="3" id="KW-1185">Reference proteome</keyword>
<feature type="compositionally biased region" description="Basic and acidic residues" evidence="1">
    <location>
        <begin position="7"/>
        <end position="16"/>
    </location>
</feature>
<evidence type="ECO:0000313" key="3">
    <source>
        <dbReference type="Proteomes" id="UP000596742"/>
    </source>
</evidence>
<evidence type="ECO:0000256" key="1">
    <source>
        <dbReference type="SAM" id="MobiDB-lite"/>
    </source>
</evidence>
<reference evidence="2" key="1">
    <citation type="submission" date="2018-11" db="EMBL/GenBank/DDBJ databases">
        <authorList>
            <person name="Alioto T."/>
            <person name="Alioto T."/>
        </authorList>
    </citation>
    <scope>NUCLEOTIDE SEQUENCE</scope>
</reference>
<comment type="caution">
    <text evidence="2">The sequence shown here is derived from an EMBL/GenBank/DDBJ whole genome shotgun (WGS) entry which is preliminary data.</text>
</comment>
<name>A0A8B6F5J6_MYTGA</name>